<dbReference type="Proteomes" id="UP001497392">
    <property type="component" value="Unassembled WGS sequence"/>
</dbReference>
<keyword evidence="6" id="KW-0603">Photosystem I</keyword>
<keyword evidence="5 6" id="KW-0157">Chromophore</keyword>
<evidence type="ECO:0000256" key="6">
    <source>
        <dbReference type="RuleBase" id="RU363080"/>
    </source>
</evidence>
<comment type="function">
    <text evidence="6">The light-harvesting complex (LHC) functions as a light receptor, it captures and delivers excitation energy to photosystems with which it is closely associated.</text>
</comment>
<dbReference type="PANTHER" id="PTHR21649">
    <property type="entry name" value="CHLOROPHYLL A/B BINDING PROTEIN"/>
    <property type="match status" value="1"/>
</dbReference>
<evidence type="ECO:0000256" key="2">
    <source>
        <dbReference type="ARBA" id="ARBA00022528"/>
    </source>
</evidence>
<evidence type="ECO:0000256" key="5">
    <source>
        <dbReference type="ARBA" id="ARBA00022991"/>
    </source>
</evidence>
<dbReference type="InterPro" id="IPR022796">
    <property type="entry name" value="Chloroa_b-bind"/>
</dbReference>
<keyword evidence="6" id="KW-0604">Photosystem II</keyword>
<organism evidence="7 8">
    <name type="scientific">Coccomyxa viridis</name>
    <dbReference type="NCBI Taxonomy" id="1274662"/>
    <lineage>
        <taxon>Eukaryota</taxon>
        <taxon>Viridiplantae</taxon>
        <taxon>Chlorophyta</taxon>
        <taxon>core chlorophytes</taxon>
        <taxon>Trebouxiophyceae</taxon>
        <taxon>Trebouxiophyceae incertae sedis</taxon>
        <taxon>Coccomyxaceae</taxon>
        <taxon>Coccomyxa</taxon>
    </lineage>
</organism>
<dbReference type="InterPro" id="IPR001344">
    <property type="entry name" value="Chloro_AB-bd_pln"/>
</dbReference>
<keyword evidence="8" id="KW-1185">Reference proteome</keyword>
<keyword evidence="2 6" id="KW-0150">Chloroplast</keyword>
<evidence type="ECO:0000256" key="4">
    <source>
        <dbReference type="ARBA" id="ARBA00022640"/>
    </source>
</evidence>
<proteinExistence type="inferred from homology"/>
<keyword evidence="4 6" id="KW-0934">Plastid</keyword>
<protein>
    <recommendedName>
        <fullName evidence="6">Chlorophyll a-b binding protein, chloroplastic</fullName>
    </recommendedName>
</protein>
<comment type="subcellular location">
    <subcellularLocation>
        <location evidence="6">Plastid</location>
        <location evidence="6">Chloroplast thylakoid membrane</location>
    </subcellularLocation>
</comment>
<dbReference type="Pfam" id="PF00504">
    <property type="entry name" value="Chloroa_b-bind"/>
    <property type="match status" value="1"/>
</dbReference>
<reference evidence="7 8" key="1">
    <citation type="submission" date="2024-06" db="EMBL/GenBank/DDBJ databases">
        <authorList>
            <person name="Kraege A."/>
            <person name="Thomma B."/>
        </authorList>
    </citation>
    <scope>NUCLEOTIDE SEQUENCE [LARGE SCALE GENOMIC DNA]</scope>
</reference>
<name>A0ABP1FY29_9CHLO</name>
<evidence type="ECO:0000313" key="8">
    <source>
        <dbReference type="Proteomes" id="UP001497392"/>
    </source>
</evidence>
<accession>A0ABP1FY29</accession>
<evidence type="ECO:0000256" key="3">
    <source>
        <dbReference type="ARBA" id="ARBA00022531"/>
    </source>
</evidence>
<evidence type="ECO:0000313" key="7">
    <source>
        <dbReference type="EMBL" id="CAL5223979.1"/>
    </source>
</evidence>
<dbReference type="Gene3D" id="1.10.3460.10">
    <property type="entry name" value="Chlorophyll a/b binding protein domain"/>
    <property type="match status" value="1"/>
</dbReference>
<dbReference type="EMBL" id="CAXHTA020000009">
    <property type="protein sequence ID" value="CAL5223979.1"/>
    <property type="molecule type" value="Genomic_DNA"/>
</dbReference>
<comment type="caution">
    <text evidence="7">The sequence shown here is derived from an EMBL/GenBank/DDBJ whole genome shotgun (WGS) entry which is preliminary data.</text>
</comment>
<evidence type="ECO:0000256" key="1">
    <source>
        <dbReference type="ARBA" id="ARBA00022494"/>
    </source>
</evidence>
<keyword evidence="6" id="KW-0793">Thylakoid</keyword>
<keyword evidence="1 6" id="KW-0148">Chlorophyll</keyword>
<dbReference type="SUPFAM" id="SSF103511">
    <property type="entry name" value="Chlorophyll a-b binding protein"/>
    <property type="match status" value="1"/>
</dbReference>
<comment type="similarity">
    <text evidence="6">Belongs to the light-harvesting chlorophyll a/b-binding (LHC) protein family.</text>
</comment>
<gene>
    <name evidence="7" type="primary">g6590</name>
    <name evidence="7" type="ORF">VP750_LOCUS5638</name>
</gene>
<sequence length="238" mass="26286">MAAMTMSSVLGSRAALTKPFSAKPSQRTRYIVRAQDPASPDQAAVDGDVISYAQNMPGVTAPFPNIFDPANLLGTTGASNTKIRELRRWREAELTHGRVAMLAALGFIVQEQLEDFPGPFPNVRGPAIYHFQQVEAEGAVFWLPLLLFIGVCESYRVGLGWAEPRSTNFYSLRDDYEPGNLGFDPFGLLPEDPKERKDMQSRELNNGRLAMIAIAAFVVQELVSGQEIFEHTAKRLGL</sequence>
<keyword evidence="3 6" id="KW-0602">Photosynthesis</keyword>